<evidence type="ECO:0000313" key="11">
    <source>
        <dbReference type="EMBL" id="PGG96696.1"/>
    </source>
</evidence>
<name>A0A2B7WJA7_9EURO</name>
<dbReference type="Pfam" id="PF22191">
    <property type="entry name" value="IBR_1"/>
    <property type="match status" value="1"/>
</dbReference>
<dbReference type="SUPFAM" id="SSF57850">
    <property type="entry name" value="RING/U-box"/>
    <property type="match status" value="2"/>
</dbReference>
<evidence type="ECO:0000256" key="1">
    <source>
        <dbReference type="ARBA" id="ARBA00001798"/>
    </source>
</evidence>
<dbReference type="GO" id="GO:0016567">
    <property type="term" value="P:protein ubiquitination"/>
    <property type="evidence" value="ECO:0007669"/>
    <property type="project" value="InterPro"/>
</dbReference>
<dbReference type="GO" id="GO:0061630">
    <property type="term" value="F:ubiquitin protein ligase activity"/>
    <property type="evidence" value="ECO:0007669"/>
    <property type="project" value="UniProtKB-EC"/>
</dbReference>
<dbReference type="EMBL" id="PDNC01000166">
    <property type="protein sequence ID" value="PGG96696.1"/>
    <property type="molecule type" value="Genomic_DNA"/>
</dbReference>
<feature type="compositionally biased region" description="Polar residues" evidence="9">
    <location>
        <begin position="1"/>
        <end position="11"/>
    </location>
</feature>
<evidence type="ECO:0000256" key="9">
    <source>
        <dbReference type="SAM" id="MobiDB-lite"/>
    </source>
</evidence>
<keyword evidence="6" id="KW-0863">Zinc-finger</keyword>
<evidence type="ECO:0000256" key="6">
    <source>
        <dbReference type="ARBA" id="ARBA00022771"/>
    </source>
</evidence>
<gene>
    <name evidence="11" type="ORF">GX51_07695</name>
</gene>
<keyword evidence="12" id="KW-1185">Reference proteome</keyword>
<dbReference type="InterPro" id="IPR002867">
    <property type="entry name" value="IBR_dom"/>
</dbReference>
<feature type="region of interest" description="Disordered" evidence="9">
    <location>
        <begin position="1"/>
        <end position="64"/>
    </location>
</feature>
<evidence type="ECO:0000256" key="8">
    <source>
        <dbReference type="ARBA" id="ARBA00022833"/>
    </source>
</evidence>
<dbReference type="EC" id="2.3.2.31" evidence="2"/>
<dbReference type="STRING" id="2060905.A0A2B7WJA7"/>
<evidence type="ECO:0000259" key="10">
    <source>
        <dbReference type="PROSITE" id="PS51873"/>
    </source>
</evidence>
<sequence length="303" mass="34486">MGVQVNQQPKLITSKRSRTINNRRSSTGKGRTLTKITPAKRNTRTKPSIKPRNPQTRSWSTQQLGLSLSNKLPFRSRKKDRSDAFRECIICAEMRPLGRNGTNFPIFPRCQHDPLTCSDCVSKHAVMTWKSRAPINHSKTADKGSIDSSVCTCPQCNILLTESEIRSVLSRTTNALITRKELESNPRWTWCLSITCSSGQIFPEGNRSQKVDCFKCGASSCFLHGVPWHYKYTCGQYADKHPNAKTLYSSEERIKRMTKKCPNSQCGWRIQKDGGCPHMRCTKCFQSFCWDDVNWDDNVTPEP</sequence>
<evidence type="ECO:0000256" key="4">
    <source>
        <dbReference type="ARBA" id="ARBA00022723"/>
    </source>
</evidence>
<evidence type="ECO:0000256" key="5">
    <source>
        <dbReference type="ARBA" id="ARBA00022737"/>
    </source>
</evidence>
<keyword evidence="4" id="KW-0479">Metal-binding</keyword>
<dbReference type="PANTHER" id="PTHR11685">
    <property type="entry name" value="RBR FAMILY RING FINGER AND IBR DOMAIN-CONTAINING"/>
    <property type="match status" value="1"/>
</dbReference>
<evidence type="ECO:0000256" key="2">
    <source>
        <dbReference type="ARBA" id="ARBA00012251"/>
    </source>
</evidence>
<feature type="compositionally biased region" description="Polar residues" evidence="9">
    <location>
        <begin position="53"/>
        <end position="64"/>
    </location>
</feature>
<evidence type="ECO:0000256" key="3">
    <source>
        <dbReference type="ARBA" id="ARBA00022679"/>
    </source>
</evidence>
<dbReference type="InterPro" id="IPR044066">
    <property type="entry name" value="TRIAD_supradom"/>
</dbReference>
<dbReference type="InterPro" id="IPR031127">
    <property type="entry name" value="E3_UB_ligase_RBR"/>
</dbReference>
<feature type="domain" description="RING-type" evidence="10">
    <location>
        <begin position="84"/>
        <end position="303"/>
    </location>
</feature>
<dbReference type="Pfam" id="PF01485">
    <property type="entry name" value="IBR"/>
    <property type="match status" value="1"/>
</dbReference>
<evidence type="ECO:0000256" key="7">
    <source>
        <dbReference type="ARBA" id="ARBA00022786"/>
    </source>
</evidence>
<reference evidence="11 12" key="1">
    <citation type="submission" date="2017-10" db="EMBL/GenBank/DDBJ databases">
        <title>Comparative genomics in systemic dimorphic fungi from Ajellomycetaceae.</title>
        <authorList>
            <person name="Munoz J.F."/>
            <person name="Mcewen J.G."/>
            <person name="Clay O.K."/>
            <person name="Cuomo C.A."/>
        </authorList>
    </citation>
    <scope>NUCLEOTIDE SEQUENCE [LARGE SCALE GENOMIC DNA]</scope>
    <source>
        <strain evidence="11 12">UAMH130</strain>
    </source>
</reference>
<organism evidence="11 12">
    <name type="scientific">Blastomyces parvus</name>
    <dbReference type="NCBI Taxonomy" id="2060905"/>
    <lineage>
        <taxon>Eukaryota</taxon>
        <taxon>Fungi</taxon>
        <taxon>Dikarya</taxon>
        <taxon>Ascomycota</taxon>
        <taxon>Pezizomycotina</taxon>
        <taxon>Eurotiomycetes</taxon>
        <taxon>Eurotiomycetidae</taxon>
        <taxon>Onygenales</taxon>
        <taxon>Ajellomycetaceae</taxon>
        <taxon>Blastomyces</taxon>
    </lineage>
</organism>
<comment type="caution">
    <text evidence="11">The sequence shown here is derived from an EMBL/GenBank/DDBJ whole genome shotgun (WGS) entry which is preliminary data.</text>
</comment>
<evidence type="ECO:0000313" key="12">
    <source>
        <dbReference type="Proteomes" id="UP000224080"/>
    </source>
</evidence>
<keyword evidence="3" id="KW-0808">Transferase</keyword>
<proteinExistence type="predicted"/>
<keyword evidence="7" id="KW-0833">Ubl conjugation pathway</keyword>
<dbReference type="Proteomes" id="UP000224080">
    <property type="component" value="Unassembled WGS sequence"/>
</dbReference>
<dbReference type="PROSITE" id="PS51873">
    <property type="entry name" value="TRIAD"/>
    <property type="match status" value="1"/>
</dbReference>
<dbReference type="GO" id="GO:0008270">
    <property type="term" value="F:zinc ion binding"/>
    <property type="evidence" value="ECO:0007669"/>
    <property type="project" value="UniProtKB-KW"/>
</dbReference>
<dbReference type="Gene3D" id="1.20.120.1750">
    <property type="match status" value="1"/>
</dbReference>
<protein>
    <recommendedName>
        <fullName evidence="2">RBR-type E3 ubiquitin transferase</fullName>
        <ecNumber evidence="2">2.3.2.31</ecNumber>
    </recommendedName>
</protein>
<dbReference type="AlphaFoldDB" id="A0A2B7WJA7"/>
<comment type="catalytic activity">
    <reaction evidence="1">
        <text>[E2 ubiquitin-conjugating enzyme]-S-ubiquitinyl-L-cysteine + [acceptor protein]-L-lysine = [E2 ubiquitin-conjugating enzyme]-L-cysteine + [acceptor protein]-N(6)-ubiquitinyl-L-lysine.</text>
        <dbReference type="EC" id="2.3.2.31"/>
    </reaction>
</comment>
<keyword evidence="8" id="KW-0862">Zinc</keyword>
<dbReference type="OrthoDB" id="1431934at2759"/>
<dbReference type="CDD" id="cd20335">
    <property type="entry name" value="BRcat_RBR"/>
    <property type="match status" value="1"/>
</dbReference>
<accession>A0A2B7WJA7</accession>
<dbReference type="SMART" id="SM00647">
    <property type="entry name" value="IBR"/>
    <property type="match status" value="2"/>
</dbReference>
<keyword evidence="5" id="KW-0677">Repeat</keyword>